<dbReference type="Pfam" id="PF04961">
    <property type="entry name" value="FTCD_C"/>
    <property type="match status" value="1"/>
</dbReference>
<dbReference type="Gene3D" id="1.20.120.680">
    <property type="entry name" value="Formiminotetrahydrofolate cyclodeaminase monomer, up-and-down helical bundle"/>
    <property type="match status" value="1"/>
</dbReference>
<proteinExistence type="predicted"/>
<evidence type="ECO:0000313" key="3">
    <source>
        <dbReference type="Proteomes" id="UP001597052"/>
    </source>
</evidence>
<reference evidence="2 3" key="1">
    <citation type="journal article" date="2019" name="Int. J. Syst. Evol. Microbiol.">
        <title>The Global Catalogue of Microorganisms (GCM) 10K type strain sequencing project: providing services to taxonomists for standard genome sequencing and annotation.</title>
        <authorList>
            <consortium name="The Broad Institute Genomics Platform"/>
            <consortium name="The Broad Institute Genome Sequencing Center for Infectious Disease"/>
            <person name="Wu L."/>
            <person name="Ma J."/>
        </authorList>
    </citation>
    <scope>NUCLEOTIDE SEQUENCE [LARGE SCALE GENOMIC DNA]</scope>
    <source>
        <strain evidence="2 3">CGMCC 1.10593</strain>
    </source>
</reference>
<sequence length="198" mass="20661">MTFAEQPIGQFAADVASTRVTPSGGAVAAVSGAMGASLCEMVCIHTANSNAAGSTLSDLGEEFGRHRRRLLRLADDDAAAVDSLQAAFREHESTSNTVQTAVKRATDVPLEIATVCLAVIEAGVDVVENGNPNAVADAVTGIALAHAAHRSAVFTVRTNLELLTDPEVVSNRDRQATELAQAAQAAMDRVDERVDHSL</sequence>
<dbReference type="Proteomes" id="UP001597052">
    <property type="component" value="Unassembled WGS sequence"/>
</dbReference>
<organism evidence="2 3">
    <name type="scientific">Halohasta litorea</name>
    <dbReference type="NCBI Taxonomy" id="869891"/>
    <lineage>
        <taxon>Archaea</taxon>
        <taxon>Methanobacteriati</taxon>
        <taxon>Methanobacteriota</taxon>
        <taxon>Stenosarchaea group</taxon>
        <taxon>Halobacteria</taxon>
        <taxon>Halobacteriales</taxon>
        <taxon>Haloferacaceae</taxon>
        <taxon>Halohasta</taxon>
    </lineage>
</organism>
<comment type="caution">
    <text evidence="2">The sequence shown here is derived from an EMBL/GenBank/DDBJ whole genome shotgun (WGS) entry which is preliminary data.</text>
</comment>
<dbReference type="InterPro" id="IPR007044">
    <property type="entry name" value="Cyclodeamin/CycHdrlase"/>
</dbReference>
<accession>A0ABD6D4Q8</accession>
<evidence type="ECO:0000313" key="2">
    <source>
        <dbReference type="EMBL" id="MFD1641211.1"/>
    </source>
</evidence>
<dbReference type="EMBL" id="JBHUDM010000001">
    <property type="protein sequence ID" value="MFD1641211.1"/>
    <property type="molecule type" value="Genomic_DNA"/>
</dbReference>
<dbReference type="RefSeq" id="WP_256394913.1">
    <property type="nucleotide sequence ID" value="NZ_JANHDJ010000001.1"/>
</dbReference>
<dbReference type="InterPro" id="IPR036178">
    <property type="entry name" value="Formintransfe-cycloase-like_sf"/>
</dbReference>
<gene>
    <name evidence="2" type="ORF">ACFSBW_04895</name>
</gene>
<protein>
    <submittedName>
        <fullName evidence="2">Cyclodeaminase/cyclohydrolase family protein</fullName>
    </submittedName>
</protein>
<feature type="domain" description="Cyclodeaminase/cyclohydrolase" evidence="1">
    <location>
        <begin position="8"/>
        <end position="176"/>
    </location>
</feature>
<name>A0ABD6D4Q8_9EURY</name>
<evidence type="ECO:0000259" key="1">
    <source>
        <dbReference type="Pfam" id="PF04961"/>
    </source>
</evidence>
<keyword evidence="3" id="KW-1185">Reference proteome</keyword>
<dbReference type="AlphaFoldDB" id="A0ABD6D4Q8"/>
<dbReference type="SUPFAM" id="SSF101262">
    <property type="entry name" value="Methenyltetrahydrofolate cyclohydrolase-like"/>
    <property type="match status" value="1"/>
</dbReference>